<comment type="caution">
    <text evidence="2">The sequence shown here is derived from an EMBL/GenBank/DDBJ whole genome shotgun (WGS) entry which is preliminary data.</text>
</comment>
<gene>
    <name evidence="2" type="ORF">BVC71_11180</name>
</gene>
<dbReference type="OrthoDB" id="7689668at2"/>
<protein>
    <submittedName>
        <fullName evidence="2">Uncharacterized protein</fullName>
    </submittedName>
</protein>
<dbReference type="EMBL" id="MSPP01000003">
    <property type="protein sequence ID" value="OUD09251.1"/>
    <property type="molecule type" value="Genomic_DNA"/>
</dbReference>
<evidence type="ECO:0000313" key="2">
    <source>
        <dbReference type="EMBL" id="OUD09251.1"/>
    </source>
</evidence>
<feature type="transmembrane region" description="Helical" evidence="1">
    <location>
        <begin position="118"/>
        <end position="137"/>
    </location>
</feature>
<dbReference type="AlphaFoldDB" id="A0A251WY76"/>
<organism evidence="2 3">
    <name type="scientific">Marivivens niveibacter</name>
    <dbReference type="NCBI Taxonomy" id="1930667"/>
    <lineage>
        <taxon>Bacteria</taxon>
        <taxon>Pseudomonadati</taxon>
        <taxon>Pseudomonadota</taxon>
        <taxon>Alphaproteobacteria</taxon>
        <taxon>Rhodobacterales</taxon>
        <taxon>Paracoccaceae</taxon>
        <taxon>Marivivens group</taxon>
        <taxon>Marivivens</taxon>
    </lineage>
</organism>
<keyword evidence="1" id="KW-0472">Membrane</keyword>
<feature type="transmembrane region" description="Helical" evidence="1">
    <location>
        <begin position="7"/>
        <end position="30"/>
    </location>
</feature>
<feature type="transmembrane region" description="Helical" evidence="1">
    <location>
        <begin position="94"/>
        <end position="112"/>
    </location>
</feature>
<proteinExistence type="predicted"/>
<evidence type="ECO:0000256" key="1">
    <source>
        <dbReference type="SAM" id="Phobius"/>
    </source>
</evidence>
<feature type="transmembrane region" description="Helical" evidence="1">
    <location>
        <begin position="50"/>
        <end position="73"/>
    </location>
</feature>
<keyword evidence="1" id="KW-0812">Transmembrane</keyword>
<sequence length="147" mass="16006">MSQEEKCTIVSIIVNLIVNGMLASKLFGLWSDGTLLGPSGVMIWAKSTLWAMGITIVATIVLTVLFIIIMAIITGDTDFRTDERDRLFTNRGNMFVMVAGGAGFVAAMIMMAMGFAPVFGFIFVFYAYAIGDLIGNLHKFASYRGLI</sequence>
<evidence type="ECO:0000313" key="3">
    <source>
        <dbReference type="Proteomes" id="UP000194664"/>
    </source>
</evidence>
<keyword evidence="3" id="KW-1185">Reference proteome</keyword>
<accession>A0A251WY76</accession>
<name>A0A251WY76_9RHOB</name>
<dbReference type="Proteomes" id="UP000194664">
    <property type="component" value="Unassembled WGS sequence"/>
</dbReference>
<reference evidence="2 3" key="1">
    <citation type="submission" date="2016-12" db="EMBL/GenBank/DDBJ databases">
        <title>The draft genome sequence of HSLHS2.</title>
        <authorList>
            <person name="Hu D."/>
            <person name="Wang L."/>
            <person name="Shao Z."/>
        </authorList>
    </citation>
    <scope>NUCLEOTIDE SEQUENCE [LARGE SCALE GENOMIC DNA]</scope>
    <source>
        <strain evidence="2">MCCC 1A06712</strain>
    </source>
</reference>
<keyword evidence="1" id="KW-1133">Transmembrane helix</keyword>
<dbReference type="RefSeq" id="WP_086451725.1">
    <property type="nucleotide sequence ID" value="NZ_MSPP01000003.1"/>
</dbReference>